<keyword evidence="7" id="KW-0964">Secreted</keyword>
<reference evidence="24 25" key="1">
    <citation type="submission" date="2009-12" db="EMBL/GenBank/DDBJ databases">
        <title>The draft genome of Batrachochytrium dendrobatidis.</title>
        <authorList>
            <consortium name="US DOE Joint Genome Institute (JGI-PGF)"/>
            <person name="Kuo A."/>
            <person name="Salamov A."/>
            <person name="Schmutz J."/>
            <person name="Lucas S."/>
            <person name="Pitluck S."/>
            <person name="Rosenblum E."/>
            <person name="Stajich J."/>
            <person name="Eisen M."/>
            <person name="Grigoriev I.V."/>
        </authorList>
    </citation>
    <scope>NUCLEOTIDE SEQUENCE [LARGE SCALE GENOMIC DNA]</scope>
    <source>
        <strain evidence="25">JAM81 / FGSC 10211</strain>
    </source>
</reference>
<dbReference type="HOGENOM" id="CLU_030200_0_0_1"/>
<evidence type="ECO:0000256" key="14">
    <source>
        <dbReference type="ARBA" id="ARBA00023180"/>
    </source>
</evidence>
<organism evidence="24 25">
    <name type="scientific">Batrachochytrium dendrobatidis (strain JAM81 / FGSC 10211)</name>
    <name type="common">Frog chytrid fungus</name>
    <dbReference type="NCBI Taxonomy" id="684364"/>
    <lineage>
        <taxon>Eukaryota</taxon>
        <taxon>Fungi</taxon>
        <taxon>Fungi incertae sedis</taxon>
        <taxon>Chytridiomycota</taxon>
        <taxon>Chytridiomycota incertae sedis</taxon>
        <taxon>Chytridiomycetes</taxon>
        <taxon>Rhizophydiales</taxon>
        <taxon>Rhizophydiales incertae sedis</taxon>
        <taxon>Batrachochytrium</taxon>
    </lineage>
</organism>
<dbReference type="GO" id="GO:0004099">
    <property type="term" value="F:chitin deacetylase activity"/>
    <property type="evidence" value="ECO:0000318"/>
    <property type="project" value="GO_Central"/>
</dbReference>
<evidence type="ECO:0000256" key="3">
    <source>
        <dbReference type="ARBA" id="ARBA00004609"/>
    </source>
</evidence>
<dbReference type="STRING" id="684364.F4NXY4"/>
<keyword evidence="11" id="KW-0378">Hydrolase</keyword>
<dbReference type="GO" id="GO:0046872">
    <property type="term" value="F:metal ion binding"/>
    <property type="evidence" value="ECO:0007669"/>
    <property type="project" value="UniProtKB-KW"/>
</dbReference>
<dbReference type="GO" id="GO:0071555">
    <property type="term" value="P:cell wall organization"/>
    <property type="evidence" value="ECO:0007669"/>
    <property type="project" value="UniProtKB-KW"/>
</dbReference>
<dbReference type="Proteomes" id="UP000007241">
    <property type="component" value="Unassembled WGS sequence"/>
</dbReference>
<dbReference type="InParanoid" id="F4NXY4"/>
<evidence type="ECO:0000256" key="19">
    <source>
        <dbReference type="ARBA" id="ARBA00023326"/>
    </source>
</evidence>
<dbReference type="InterPro" id="IPR011330">
    <property type="entry name" value="Glyco_hydro/deAcase_b/a-brl"/>
</dbReference>
<evidence type="ECO:0000256" key="13">
    <source>
        <dbReference type="ARBA" id="ARBA00023136"/>
    </source>
</evidence>
<dbReference type="OMA" id="MHETYSS"/>
<evidence type="ECO:0000256" key="9">
    <source>
        <dbReference type="ARBA" id="ARBA00022723"/>
    </source>
</evidence>
<keyword evidence="10" id="KW-0732">Signal</keyword>
<dbReference type="Gene3D" id="3.20.20.370">
    <property type="entry name" value="Glycoside hydrolase/deacetylase"/>
    <property type="match status" value="1"/>
</dbReference>
<keyword evidence="17" id="KW-0449">Lipoprotein</keyword>
<evidence type="ECO:0000256" key="4">
    <source>
        <dbReference type="ARBA" id="ARBA00010973"/>
    </source>
</evidence>
<dbReference type="EMBL" id="GL882881">
    <property type="protein sequence ID" value="EGF82224.1"/>
    <property type="molecule type" value="Genomic_DNA"/>
</dbReference>
<evidence type="ECO:0000256" key="8">
    <source>
        <dbReference type="ARBA" id="ARBA00022622"/>
    </source>
</evidence>
<evidence type="ECO:0000256" key="20">
    <source>
        <dbReference type="ARBA" id="ARBA00024056"/>
    </source>
</evidence>
<dbReference type="OrthoDB" id="5547340at2759"/>
<evidence type="ECO:0000256" key="2">
    <source>
        <dbReference type="ARBA" id="ARBA00004191"/>
    </source>
</evidence>
<comment type="subcellular location">
    <subcellularLocation>
        <location evidence="3">Cell membrane</location>
        <topology evidence="3">Lipid-anchor</topology>
        <topology evidence="3">GPI-anchor</topology>
    </subcellularLocation>
    <subcellularLocation>
        <location evidence="2">Secreted</location>
        <location evidence="2">Cell wall</location>
    </subcellularLocation>
</comment>
<dbReference type="InterPro" id="IPR050248">
    <property type="entry name" value="Polysacc_deacetylase_ArnD"/>
</dbReference>
<comment type="similarity">
    <text evidence="4">Belongs to the polysaccharide deacetylase family.</text>
</comment>
<dbReference type="PANTHER" id="PTHR10587:SF133">
    <property type="entry name" value="CHITIN DEACETYLASE 1-RELATED"/>
    <property type="match status" value="1"/>
</dbReference>
<dbReference type="RefSeq" id="XP_006677151.1">
    <property type="nucleotide sequence ID" value="XM_006677088.1"/>
</dbReference>
<evidence type="ECO:0000256" key="18">
    <source>
        <dbReference type="ARBA" id="ARBA00023316"/>
    </source>
</evidence>
<evidence type="ECO:0000256" key="22">
    <source>
        <dbReference type="SAM" id="MobiDB-lite"/>
    </source>
</evidence>
<dbReference type="GeneID" id="18236427"/>
<keyword evidence="25" id="KW-1185">Reference proteome</keyword>
<dbReference type="GO" id="GO:0098552">
    <property type="term" value="C:side of membrane"/>
    <property type="evidence" value="ECO:0007669"/>
    <property type="project" value="UniProtKB-KW"/>
</dbReference>
<dbReference type="GO" id="GO:0009272">
    <property type="term" value="P:fungal-type cell wall biogenesis"/>
    <property type="evidence" value="ECO:0007669"/>
    <property type="project" value="UniProtKB-ARBA"/>
</dbReference>
<keyword evidence="16" id="KW-0170">Cobalt</keyword>
<accession>F4NXY4</accession>
<evidence type="ECO:0000256" key="7">
    <source>
        <dbReference type="ARBA" id="ARBA00022525"/>
    </source>
</evidence>
<dbReference type="GO" id="GO:0005886">
    <property type="term" value="C:plasma membrane"/>
    <property type="evidence" value="ECO:0007669"/>
    <property type="project" value="UniProtKB-SubCell"/>
</dbReference>
<dbReference type="GO" id="GO:0006032">
    <property type="term" value="P:chitin catabolic process"/>
    <property type="evidence" value="ECO:0007669"/>
    <property type="project" value="UniProtKB-KW"/>
</dbReference>
<comment type="cofactor">
    <cofactor evidence="1">
        <name>Co(2+)</name>
        <dbReference type="ChEBI" id="CHEBI:48828"/>
    </cofactor>
</comment>
<dbReference type="SUPFAM" id="SSF88713">
    <property type="entry name" value="Glycoside hydrolase/deacetylase"/>
    <property type="match status" value="1"/>
</dbReference>
<comment type="catalytic activity">
    <reaction evidence="21">
        <text>[(1-&gt;4)-N-acetyl-beta-D-glucosaminyl](n) + n H2O = chitosan + n acetate</text>
        <dbReference type="Rhea" id="RHEA:10464"/>
        <dbReference type="Rhea" id="RHEA-COMP:9593"/>
        <dbReference type="Rhea" id="RHEA-COMP:9597"/>
        <dbReference type="ChEBI" id="CHEBI:15377"/>
        <dbReference type="ChEBI" id="CHEBI:17029"/>
        <dbReference type="ChEBI" id="CHEBI:30089"/>
        <dbReference type="ChEBI" id="CHEBI:57704"/>
        <dbReference type="EC" id="3.5.1.41"/>
    </reaction>
    <physiologicalReaction direction="left-to-right" evidence="21">
        <dbReference type="Rhea" id="RHEA:10465"/>
    </physiologicalReaction>
</comment>
<evidence type="ECO:0000256" key="11">
    <source>
        <dbReference type="ARBA" id="ARBA00022801"/>
    </source>
</evidence>
<keyword evidence="18" id="KW-0961">Cell wall biogenesis/degradation</keyword>
<dbReference type="FunFam" id="3.20.20.370:FF:000004">
    <property type="entry name" value="Related to Chitin deacetylase"/>
    <property type="match status" value="1"/>
</dbReference>
<evidence type="ECO:0000313" key="24">
    <source>
        <dbReference type="EMBL" id="EGF82224.1"/>
    </source>
</evidence>
<keyword evidence="6" id="KW-0134">Cell wall</keyword>
<dbReference type="PANTHER" id="PTHR10587">
    <property type="entry name" value="GLYCOSYL TRANSFERASE-RELATED"/>
    <property type="match status" value="1"/>
</dbReference>
<dbReference type="AlphaFoldDB" id="F4NXY4"/>
<feature type="domain" description="NodB homology" evidence="23">
    <location>
        <begin position="17"/>
        <end position="195"/>
    </location>
</feature>
<dbReference type="GO" id="GO:0000272">
    <property type="term" value="P:polysaccharide catabolic process"/>
    <property type="evidence" value="ECO:0007669"/>
    <property type="project" value="UniProtKB-KW"/>
</dbReference>
<dbReference type="PROSITE" id="PS51677">
    <property type="entry name" value="NODB"/>
    <property type="match status" value="1"/>
</dbReference>
<evidence type="ECO:0000256" key="1">
    <source>
        <dbReference type="ARBA" id="ARBA00001941"/>
    </source>
</evidence>
<keyword evidence="14" id="KW-0325">Glycoprotein</keyword>
<evidence type="ECO:0000256" key="15">
    <source>
        <dbReference type="ARBA" id="ARBA00023277"/>
    </source>
</evidence>
<feature type="compositionally biased region" description="Polar residues" evidence="22">
    <location>
        <begin position="221"/>
        <end position="237"/>
    </location>
</feature>
<feature type="compositionally biased region" description="Low complexity" evidence="22">
    <location>
        <begin position="248"/>
        <end position="259"/>
    </location>
</feature>
<evidence type="ECO:0000256" key="10">
    <source>
        <dbReference type="ARBA" id="ARBA00022729"/>
    </source>
</evidence>
<keyword evidence="9" id="KW-0479">Metal-binding</keyword>
<protein>
    <recommendedName>
        <fullName evidence="20">chitin deacetylase</fullName>
        <ecNumber evidence="20">3.5.1.41</ecNumber>
    </recommendedName>
</protein>
<dbReference type="EC" id="3.5.1.41" evidence="20"/>
<name>F4NXY4_BATDJ</name>
<evidence type="ECO:0000256" key="5">
    <source>
        <dbReference type="ARBA" id="ARBA00022475"/>
    </source>
</evidence>
<dbReference type="Pfam" id="PF01522">
    <property type="entry name" value="Polysacc_deac_1"/>
    <property type="match status" value="1"/>
</dbReference>
<sequence length="303" mass="32030">MTTFDFSKDVTRCRDNHVWGLSFDDGPAPFTDHLLAELDKRSVKASFFVVGSRVLERPDVLLRTYQAGHHIGIHTWSHPSLSKISVESVISEIMYTARIIKETIGVTPTAVRPPYGDVDSRVRTIIRNMGMSVVLWTVDSGDSGGSTTVADTLKKAAEVTPKSGHISLEHDLFSNQAGQAPAAMDAIKAAGYKLVRIDDCLGVPAYNEGLWSGLPLPAQGPGSNTTTTADGKTNSTKSEGELNGGSAKNSTTGIGNSTTNGNATANATATAAAKANEVPNSGYGTQISIVTLFVTFVTIFALV</sequence>
<proteinExistence type="inferred from homology"/>
<keyword evidence="19" id="KW-0624">Polysaccharide degradation</keyword>
<feature type="region of interest" description="Disordered" evidence="22">
    <location>
        <begin position="214"/>
        <end position="259"/>
    </location>
</feature>
<keyword evidence="15" id="KW-0119">Carbohydrate metabolism</keyword>
<evidence type="ECO:0000256" key="17">
    <source>
        <dbReference type="ARBA" id="ARBA00023288"/>
    </source>
</evidence>
<keyword evidence="12" id="KW-0146">Chitin degradation</keyword>
<keyword evidence="8" id="KW-0336">GPI-anchor</keyword>
<dbReference type="InterPro" id="IPR002509">
    <property type="entry name" value="NODB_dom"/>
</dbReference>
<evidence type="ECO:0000256" key="12">
    <source>
        <dbReference type="ARBA" id="ARBA00023024"/>
    </source>
</evidence>
<evidence type="ECO:0000256" key="21">
    <source>
        <dbReference type="ARBA" id="ARBA00048494"/>
    </source>
</evidence>
<keyword evidence="13" id="KW-0472">Membrane</keyword>
<evidence type="ECO:0000259" key="23">
    <source>
        <dbReference type="PROSITE" id="PS51677"/>
    </source>
</evidence>
<keyword evidence="5" id="KW-1003">Cell membrane</keyword>
<evidence type="ECO:0000256" key="16">
    <source>
        <dbReference type="ARBA" id="ARBA00023285"/>
    </source>
</evidence>
<evidence type="ECO:0000313" key="25">
    <source>
        <dbReference type="Proteomes" id="UP000007241"/>
    </source>
</evidence>
<evidence type="ECO:0000256" key="6">
    <source>
        <dbReference type="ARBA" id="ARBA00022512"/>
    </source>
</evidence>
<gene>
    <name evidence="24" type="ORF">BATDEDRAFT_10159</name>
</gene>